<dbReference type="EMBL" id="JAHCQH010000015">
    <property type="protein sequence ID" value="MBS9477423.1"/>
    <property type="molecule type" value="Genomic_DNA"/>
</dbReference>
<evidence type="ECO:0000313" key="3">
    <source>
        <dbReference type="EMBL" id="MBS9477423.1"/>
    </source>
</evidence>
<sequence length="108" mass="10941">MMTPPSRSITPAVPVLDATITGASRTGASSAGERPAPGEAPSGPARAAHPEEMKASAEIRLGRALTMSATARITPAGMIAVGLATGVILLGVAAVVRAGRRAKYQQYF</sequence>
<reference evidence="3" key="1">
    <citation type="submission" date="2021-05" db="EMBL/GenBank/DDBJ databases">
        <authorList>
            <person name="Sun Q."/>
            <person name="Inoue M."/>
        </authorList>
    </citation>
    <scope>NUCLEOTIDE SEQUENCE</scope>
    <source>
        <strain evidence="3">VKM B-3255</strain>
    </source>
</reference>
<comment type="caution">
    <text evidence="3">The sequence shown here is derived from an EMBL/GenBank/DDBJ whole genome shotgun (WGS) entry which is preliminary data.</text>
</comment>
<dbReference type="Proteomes" id="UP001166585">
    <property type="component" value="Unassembled WGS sequence"/>
</dbReference>
<keyword evidence="4" id="KW-1185">Reference proteome</keyword>
<accession>A0ABS5R6X0</accession>
<keyword evidence="2" id="KW-0472">Membrane</keyword>
<proteinExistence type="predicted"/>
<dbReference type="RefSeq" id="WP_213755193.1">
    <property type="nucleotide sequence ID" value="NZ_JAHCQH010000015.1"/>
</dbReference>
<evidence type="ECO:0000256" key="1">
    <source>
        <dbReference type="SAM" id="MobiDB-lite"/>
    </source>
</evidence>
<evidence type="ECO:0000313" key="4">
    <source>
        <dbReference type="Proteomes" id="UP001166585"/>
    </source>
</evidence>
<feature type="region of interest" description="Disordered" evidence="1">
    <location>
        <begin position="1"/>
        <end position="54"/>
    </location>
</feature>
<organism evidence="3 4">
    <name type="scientific">Ancylobacter radicis</name>
    <dbReference type="NCBI Taxonomy" id="2836179"/>
    <lineage>
        <taxon>Bacteria</taxon>
        <taxon>Pseudomonadati</taxon>
        <taxon>Pseudomonadota</taxon>
        <taxon>Alphaproteobacteria</taxon>
        <taxon>Hyphomicrobiales</taxon>
        <taxon>Xanthobacteraceae</taxon>
        <taxon>Ancylobacter</taxon>
    </lineage>
</organism>
<keyword evidence="2" id="KW-0812">Transmembrane</keyword>
<protein>
    <submittedName>
        <fullName evidence="3">Uncharacterized protein</fullName>
    </submittedName>
</protein>
<gene>
    <name evidence="3" type="ORF">KIP89_09910</name>
</gene>
<feature type="transmembrane region" description="Helical" evidence="2">
    <location>
        <begin position="76"/>
        <end position="96"/>
    </location>
</feature>
<name>A0ABS5R6X0_9HYPH</name>
<evidence type="ECO:0000256" key="2">
    <source>
        <dbReference type="SAM" id="Phobius"/>
    </source>
</evidence>
<keyword evidence="2" id="KW-1133">Transmembrane helix</keyword>